<feature type="signal peptide" evidence="1">
    <location>
        <begin position="1"/>
        <end position="33"/>
    </location>
</feature>
<evidence type="ECO:0000256" key="1">
    <source>
        <dbReference type="SAM" id="SignalP"/>
    </source>
</evidence>
<evidence type="ECO:0000313" key="3">
    <source>
        <dbReference type="EMBL" id="CAE8622273.1"/>
    </source>
</evidence>
<dbReference type="EMBL" id="CAJNNV010025219">
    <property type="protein sequence ID" value="CAE8613197.1"/>
    <property type="molecule type" value="Genomic_DNA"/>
</dbReference>
<evidence type="ECO:0000313" key="4">
    <source>
        <dbReference type="Proteomes" id="UP000654075"/>
    </source>
</evidence>
<dbReference type="OrthoDB" id="423506at2759"/>
<evidence type="ECO:0000313" key="2">
    <source>
        <dbReference type="EMBL" id="CAE8613197.1"/>
    </source>
</evidence>
<name>A0A813FM89_POLGL</name>
<accession>A0A813FM89</accession>
<protein>
    <submittedName>
        <fullName evidence="2">Uncharacterized protein</fullName>
    </submittedName>
</protein>
<dbReference type="AlphaFoldDB" id="A0A813FM89"/>
<dbReference type="Proteomes" id="UP000654075">
    <property type="component" value="Unassembled WGS sequence"/>
</dbReference>
<proteinExistence type="predicted"/>
<comment type="caution">
    <text evidence="2">The sequence shown here is derived from an EMBL/GenBank/DDBJ whole genome shotgun (WGS) entry which is preliminary data.</text>
</comment>
<keyword evidence="1" id="KW-0732">Signal</keyword>
<organism evidence="2 4">
    <name type="scientific">Polarella glacialis</name>
    <name type="common">Dinoflagellate</name>
    <dbReference type="NCBI Taxonomy" id="89957"/>
    <lineage>
        <taxon>Eukaryota</taxon>
        <taxon>Sar</taxon>
        <taxon>Alveolata</taxon>
        <taxon>Dinophyceae</taxon>
        <taxon>Suessiales</taxon>
        <taxon>Suessiaceae</taxon>
        <taxon>Polarella</taxon>
    </lineage>
</organism>
<reference evidence="2" key="1">
    <citation type="submission" date="2021-02" db="EMBL/GenBank/DDBJ databases">
        <authorList>
            <person name="Dougan E. K."/>
            <person name="Rhodes N."/>
            <person name="Thang M."/>
            <person name="Chan C."/>
        </authorList>
    </citation>
    <scope>NUCLEOTIDE SEQUENCE</scope>
</reference>
<sequence>MAGAQCTTGRASRPWAVALGALLWLLAYDSAPALISRLPVAREAVSVRRAIPLSQVPGTQELMDLSPVFREKWQAVCDNDGGSVFELLVPEEPDVQSLADLVDGGFERMVQDRKAEGEQWGPVAGLWNGWVTWSERQLTLGALRRRLARFLAGPSLQRPQGAGAEEWNLSVMLVPQRSGPQAIEPAAYFELCLVPADSGRGEL</sequence>
<feature type="chain" id="PRO_5036221953" evidence="1">
    <location>
        <begin position="34"/>
        <end position="203"/>
    </location>
</feature>
<gene>
    <name evidence="2" type="ORF">PGLA1383_LOCUS30974</name>
    <name evidence="3" type="ORF">PGLA1383_LOCUS39729</name>
</gene>
<dbReference type="EMBL" id="CAJNNV010027936">
    <property type="protein sequence ID" value="CAE8622273.1"/>
    <property type="molecule type" value="Genomic_DNA"/>
</dbReference>
<keyword evidence="4" id="KW-1185">Reference proteome</keyword>